<evidence type="ECO:0000256" key="2">
    <source>
        <dbReference type="SAM" id="SignalP"/>
    </source>
</evidence>
<feature type="signal peptide" evidence="2">
    <location>
        <begin position="1"/>
        <end position="22"/>
    </location>
</feature>
<dbReference type="PANTHER" id="PTHR23084:SF263">
    <property type="entry name" value="MORN REPEAT-CONTAINING PROTEIN 1"/>
    <property type="match status" value="1"/>
</dbReference>
<evidence type="ECO:0000313" key="4">
    <source>
        <dbReference type="Proteomes" id="UP000199473"/>
    </source>
</evidence>
<sequence length="211" mass="21767">MTMRSLIGAAFLWGLAAMPAAGQPRPEPPPPEALAAPGRPGWMVDARQGCWLWNAAPRAGETASWFGDCPAGPAEGRGSAEFRAPADGAGPAIRYIGAMRNGRPDGMGQARGAAGDGYAGEWRAGLPHGFGILIAANGDHFEGAWQDGRRAGPGAQVFANGDRFEGAWQDDRPHGYGRAVLGGVEHSGLWTEGCLRDPAGGTVALGRAACP</sequence>
<dbReference type="Pfam" id="PF02493">
    <property type="entry name" value="MORN"/>
    <property type="match status" value="4"/>
</dbReference>
<proteinExistence type="predicted"/>
<reference evidence="3 4" key="1">
    <citation type="submission" date="2016-10" db="EMBL/GenBank/DDBJ databases">
        <authorList>
            <person name="de Groot N.N."/>
        </authorList>
    </citation>
    <scope>NUCLEOTIDE SEQUENCE [LARGE SCALE GENOMIC DNA]</scope>
    <source>
        <strain evidence="3 4">DSM 19981</strain>
    </source>
</reference>
<evidence type="ECO:0000256" key="1">
    <source>
        <dbReference type="ARBA" id="ARBA00022737"/>
    </source>
</evidence>
<name>A0A1I4AF34_9PROT</name>
<accession>A0A1I4AF34</accession>
<dbReference type="OrthoDB" id="7159040at2"/>
<evidence type="ECO:0000313" key="3">
    <source>
        <dbReference type="EMBL" id="SFK55055.1"/>
    </source>
</evidence>
<dbReference type="Gene3D" id="2.20.110.10">
    <property type="entry name" value="Histone H3 K4-specific methyltransferase SET7/9 N-terminal domain"/>
    <property type="match status" value="1"/>
</dbReference>
<dbReference type="InterPro" id="IPR003409">
    <property type="entry name" value="MORN"/>
</dbReference>
<dbReference type="PANTHER" id="PTHR23084">
    <property type="entry name" value="PHOSPHATIDYLINOSITOL-4-PHOSPHATE 5-KINASE RELATED"/>
    <property type="match status" value="1"/>
</dbReference>
<dbReference type="Proteomes" id="UP000199473">
    <property type="component" value="Unassembled WGS sequence"/>
</dbReference>
<dbReference type="SUPFAM" id="SSF82185">
    <property type="entry name" value="Histone H3 K4-specific methyltransferase SET7/9 N-terminal domain"/>
    <property type="match status" value="1"/>
</dbReference>
<dbReference type="AlphaFoldDB" id="A0A1I4AF34"/>
<feature type="chain" id="PRO_5011641648" evidence="2">
    <location>
        <begin position="23"/>
        <end position="211"/>
    </location>
</feature>
<dbReference type="RefSeq" id="WP_092959746.1">
    <property type="nucleotide sequence ID" value="NZ_FOSQ01000003.1"/>
</dbReference>
<dbReference type="EMBL" id="FOSQ01000003">
    <property type="protein sequence ID" value="SFK55055.1"/>
    <property type="molecule type" value="Genomic_DNA"/>
</dbReference>
<gene>
    <name evidence="3" type="ORF">SAMN02745775_103413</name>
</gene>
<keyword evidence="4" id="KW-1185">Reference proteome</keyword>
<organism evidence="3 4">
    <name type="scientific">Falsiroseomonas stagni DSM 19981</name>
    <dbReference type="NCBI Taxonomy" id="1123062"/>
    <lineage>
        <taxon>Bacteria</taxon>
        <taxon>Pseudomonadati</taxon>
        <taxon>Pseudomonadota</taxon>
        <taxon>Alphaproteobacteria</taxon>
        <taxon>Acetobacterales</taxon>
        <taxon>Roseomonadaceae</taxon>
        <taxon>Falsiroseomonas</taxon>
    </lineage>
</organism>
<keyword evidence="1" id="KW-0677">Repeat</keyword>
<keyword evidence="2" id="KW-0732">Signal</keyword>
<protein>
    <submittedName>
        <fullName evidence="3">MORN repeat-containing protein</fullName>
    </submittedName>
</protein>
<dbReference type="SMART" id="SM00698">
    <property type="entry name" value="MORN"/>
    <property type="match status" value="3"/>
</dbReference>
<dbReference type="STRING" id="1123062.SAMN02745775_103413"/>